<dbReference type="EMBL" id="ATHJ01000076">
    <property type="protein sequence ID" value="EPR41305.1"/>
    <property type="molecule type" value="Genomic_DNA"/>
</dbReference>
<accession>S7TX21</accession>
<organism evidence="1 2">
    <name type="scientific">Desulfococcus multivorans DSM 2059</name>
    <dbReference type="NCBI Taxonomy" id="1121405"/>
    <lineage>
        <taxon>Bacteria</taxon>
        <taxon>Pseudomonadati</taxon>
        <taxon>Thermodesulfobacteriota</taxon>
        <taxon>Desulfobacteria</taxon>
        <taxon>Desulfobacterales</taxon>
        <taxon>Desulfococcaceae</taxon>
        <taxon>Desulfococcus</taxon>
    </lineage>
</organism>
<dbReference type="STRING" id="897.B2D07_06650"/>
<evidence type="ECO:0000313" key="1">
    <source>
        <dbReference type="EMBL" id="EPR41305.1"/>
    </source>
</evidence>
<dbReference type="SUPFAM" id="SSF55729">
    <property type="entry name" value="Acyl-CoA N-acyltransferases (Nat)"/>
    <property type="match status" value="1"/>
</dbReference>
<dbReference type="RefSeq" id="WP_020876517.1">
    <property type="nucleotide sequence ID" value="NZ_ATHJ01000076.1"/>
</dbReference>
<sequence length="398" mass="45677">MRIQHPPLDGQTPYDKCHGVSGAPDILAVDSRQGRRAFLGLPWSIYHTDPFWVPPLRFEQHMLLSPENPYFEHAEARFWLACRRGRPVGRISAQIDRLHLDHHGDRTGFFGLPAAEDNLETFQALLNTAEGWLQSRGMTHVRGPFNLSVNQECGTLVAGFHAPPMAMMGHDSRYVGHRIEQCGYRAVKDLLAYIIGADFRHSRAMETMIHRTRKRIHTRMIRSASFNEDLEIIRRIFNDAWSLNWGFVPFTPREFEHLGKVLKLLVEARSIRIAEVDGTPSGFMVLLPNLNEAIRDLDGRLLPFGWLKLLWRLRIRHPKTARIPLMGVVRRYQGTLLGAATAYRLIGELQKTALDQDIKTVELSWILDDNIGMRSIIENIGGTPYKTYRIYEKKLQGM</sequence>
<dbReference type="PANTHER" id="PTHR41368:SF1">
    <property type="entry name" value="PROTEIN YGHO"/>
    <property type="match status" value="1"/>
</dbReference>
<evidence type="ECO:0000313" key="2">
    <source>
        <dbReference type="Proteomes" id="UP000014977"/>
    </source>
</evidence>
<dbReference type="Proteomes" id="UP000014977">
    <property type="component" value="Unassembled WGS sequence"/>
</dbReference>
<reference evidence="1 2" key="1">
    <citation type="journal article" date="2013" name="Genome Announc.">
        <title>Draft genome sequences for three mercury-methylating, sulfate-reducing bacteria.</title>
        <authorList>
            <person name="Brown S.D."/>
            <person name="Hurt R.A.Jr."/>
            <person name="Gilmour C.C."/>
            <person name="Elias D.A."/>
        </authorList>
    </citation>
    <scope>NUCLEOTIDE SEQUENCE [LARGE SCALE GENOMIC DNA]</scope>
    <source>
        <strain evidence="1 2">DSM 2059</strain>
    </source>
</reference>
<gene>
    <name evidence="1" type="ORF">dsmv_2086</name>
</gene>
<dbReference type="eggNOG" id="COG0456">
    <property type="taxonomic scope" value="Bacteria"/>
</dbReference>
<proteinExistence type="predicted"/>
<protein>
    <recommendedName>
        <fullName evidence="3">N-acetyltransferase domain-containing protein</fullName>
    </recommendedName>
</protein>
<name>S7TX21_DESML</name>
<evidence type="ECO:0008006" key="3">
    <source>
        <dbReference type="Google" id="ProtNLM"/>
    </source>
</evidence>
<dbReference type="PANTHER" id="PTHR41368">
    <property type="entry name" value="PROTEIN YGHO"/>
    <property type="match status" value="1"/>
</dbReference>
<dbReference type="InterPro" id="IPR039968">
    <property type="entry name" value="BcerS-like"/>
</dbReference>
<keyword evidence="2" id="KW-1185">Reference proteome</keyword>
<dbReference type="PATRIC" id="fig|1121405.3.peg.1621"/>
<dbReference type="InterPro" id="IPR016181">
    <property type="entry name" value="Acyl_CoA_acyltransferase"/>
</dbReference>
<dbReference type="Gene3D" id="3.40.630.30">
    <property type="match status" value="1"/>
</dbReference>
<dbReference type="AlphaFoldDB" id="S7TX21"/>
<comment type="caution">
    <text evidence="1">The sequence shown here is derived from an EMBL/GenBank/DDBJ whole genome shotgun (WGS) entry which is preliminary data.</text>
</comment>